<evidence type="ECO:0000256" key="2">
    <source>
        <dbReference type="SAM" id="MobiDB-lite"/>
    </source>
</evidence>
<dbReference type="Proteomes" id="UP000000305">
    <property type="component" value="Unassembled WGS sequence"/>
</dbReference>
<dbReference type="Gene3D" id="2.130.10.10">
    <property type="entry name" value="YVTN repeat-like/Quinoprotein amine dehydrogenase"/>
    <property type="match status" value="1"/>
</dbReference>
<dbReference type="KEGG" id="dpx:DAPPUDRAFT_267137"/>
<dbReference type="InterPro" id="IPR036322">
    <property type="entry name" value="WD40_repeat_dom_sf"/>
</dbReference>
<proteinExistence type="predicted"/>
<dbReference type="InParanoid" id="E9HW23"/>
<dbReference type="OrthoDB" id="10018316at2759"/>
<gene>
    <name evidence="3" type="ORF">DAPPUDRAFT_267137</name>
</gene>
<sequence length="171" mass="19454">MLADRSYNDLMCAALIQILVLGSRDHTLVAWYFSRLTFICQLTGHNAPLAAIDINDLTGDIATCSGTWLHLWSINGDPLASVNTLFLRPLRLNQRRGRIYRWNNRNNNNNRLSRSDSSLNETFEMISESEVRKSAIQQQQQQQTPKANVVAPFVSQQPGKKSRHVLKEGFK</sequence>
<organism evidence="3 4">
    <name type="scientific">Daphnia pulex</name>
    <name type="common">Water flea</name>
    <dbReference type="NCBI Taxonomy" id="6669"/>
    <lineage>
        <taxon>Eukaryota</taxon>
        <taxon>Metazoa</taxon>
        <taxon>Ecdysozoa</taxon>
        <taxon>Arthropoda</taxon>
        <taxon>Crustacea</taxon>
        <taxon>Branchiopoda</taxon>
        <taxon>Diplostraca</taxon>
        <taxon>Cladocera</taxon>
        <taxon>Anomopoda</taxon>
        <taxon>Daphniidae</taxon>
        <taxon>Daphnia</taxon>
    </lineage>
</organism>
<keyword evidence="4" id="KW-1185">Reference proteome</keyword>
<name>E9HW23_DAPPU</name>
<dbReference type="InterPro" id="IPR015943">
    <property type="entry name" value="WD40/YVTN_repeat-like_dom_sf"/>
</dbReference>
<dbReference type="PANTHER" id="PTHR46108">
    <property type="entry name" value="BLUE CHEESE"/>
    <property type="match status" value="1"/>
</dbReference>
<dbReference type="InterPro" id="IPR051944">
    <property type="entry name" value="BEACH_domain_protein"/>
</dbReference>
<evidence type="ECO:0000256" key="1">
    <source>
        <dbReference type="ARBA" id="ARBA00022574"/>
    </source>
</evidence>
<dbReference type="SUPFAM" id="SSF50978">
    <property type="entry name" value="WD40 repeat-like"/>
    <property type="match status" value="1"/>
</dbReference>
<dbReference type="HOGENOM" id="CLU_1564472_0_0_1"/>
<evidence type="ECO:0000313" key="3">
    <source>
        <dbReference type="EMBL" id="EFX64051.1"/>
    </source>
</evidence>
<evidence type="ECO:0000313" key="4">
    <source>
        <dbReference type="Proteomes" id="UP000000305"/>
    </source>
</evidence>
<feature type="region of interest" description="Disordered" evidence="2">
    <location>
        <begin position="131"/>
        <end position="171"/>
    </location>
</feature>
<keyword evidence="1" id="KW-0853">WD repeat</keyword>
<dbReference type="eggNOG" id="KOG1786">
    <property type="taxonomic scope" value="Eukaryota"/>
</dbReference>
<dbReference type="AlphaFoldDB" id="E9HW23"/>
<dbReference type="EMBL" id="GL732888">
    <property type="protein sequence ID" value="EFX64051.1"/>
    <property type="molecule type" value="Genomic_DNA"/>
</dbReference>
<reference evidence="3 4" key="1">
    <citation type="journal article" date="2011" name="Science">
        <title>The ecoresponsive genome of Daphnia pulex.</title>
        <authorList>
            <person name="Colbourne J.K."/>
            <person name="Pfrender M.E."/>
            <person name="Gilbert D."/>
            <person name="Thomas W.K."/>
            <person name="Tucker A."/>
            <person name="Oakley T.H."/>
            <person name="Tokishita S."/>
            <person name="Aerts A."/>
            <person name="Arnold G.J."/>
            <person name="Basu M.K."/>
            <person name="Bauer D.J."/>
            <person name="Caceres C.E."/>
            <person name="Carmel L."/>
            <person name="Casola C."/>
            <person name="Choi J.H."/>
            <person name="Detter J.C."/>
            <person name="Dong Q."/>
            <person name="Dusheyko S."/>
            <person name="Eads B.D."/>
            <person name="Frohlich T."/>
            <person name="Geiler-Samerotte K.A."/>
            <person name="Gerlach D."/>
            <person name="Hatcher P."/>
            <person name="Jogdeo S."/>
            <person name="Krijgsveld J."/>
            <person name="Kriventseva E.V."/>
            <person name="Kultz D."/>
            <person name="Laforsch C."/>
            <person name="Lindquist E."/>
            <person name="Lopez J."/>
            <person name="Manak J.R."/>
            <person name="Muller J."/>
            <person name="Pangilinan J."/>
            <person name="Patwardhan R.P."/>
            <person name="Pitluck S."/>
            <person name="Pritham E.J."/>
            <person name="Rechtsteiner A."/>
            <person name="Rho M."/>
            <person name="Rogozin I.B."/>
            <person name="Sakarya O."/>
            <person name="Salamov A."/>
            <person name="Schaack S."/>
            <person name="Shapiro H."/>
            <person name="Shiga Y."/>
            <person name="Skalitzky C."/>
            <person name="Smith Z."/>
            <person name="Souvorov A."/>
            <person name="Sung W."/>
            <person name="Tang Z."/>
            <person name="Tsuchiya D."/>
            <person name="Tu H."/>
            <person name="Vos H."/>
            <person name="Wang M."/>
            <person name="Wolf Y.I."/>
            <person name="Yamagata H."/>
            <person name="Yamada T."/>
            <person name="Ye Y."/>
            <person name="Shaw J.R."/>
            <person name="Andrews J."/>
            <person name="Crease T.J."/>
            <person name="Tang H."/>
            <person name="Lucas S.M."/>
            <person name="Robertson H.M."/>
            <person name="Bork P."/>
            <person name="Koonin E.V."/>
            <person name="Zdobnov E.M."/>
            <person name="Grigoriev I.V."/>
            <person name="Lynch M."/>
            <person name="Boore J.L."/>
        </authorList>
    </citation>
    <scope>NUCLEOTIDE SEQUENCE [LARGE SCALE GENOMIC DNA]</scope>
</reference>
<accession>E9HW23</accession>
<dbReference type="PANTHER" id="PTHR46108:SF4">
    <property type="entry name" value="BLUE CHEESE"/>
    <property type="match status" value="1"/>
</dbReference>
<protein>
    <submittedName>
        <fullName evidence="3">Uncharacterized protein</fullName>
    </submittedName>
</protein>